<evidence type="ECO:0000313" key="6">
    <source>
        <dbReference type="Proteomes" id="UP000180166"/>
    </source>
</evidence>
<comment type="subunit">
    <text evidence="2">Interacts with COX5B; this interaction may contribute to localize PYROXD2 to the inner face of the inner mitochondrial membrane.</text>
</comment>
<dbReference type="EMBL" id="CP017839">
    <property type="protein sequence ID" value="APA96129.1"/>
    <property type="molecule type" value="Genomic_DNA"/>
</dbReference>
<evidence type="ECO:0000256" key="2">
    <source>
        <dbReference type="ARBA" id="ARBA00038825"/>
    </source>
</evidence>
<accession>A0ABC8AP93</accession>
<comment type="function">
    <text evidence="1">Probable oxidoreductase that may play a role as regulator of mitochondrial function.</text>
</comment>
<dbReference type="KEGG" id="nsr:NS506_02062"/>
<dbReference type="PRINTS" id="PR00419">
    <property type="entry name" value="ADXRDTASE"/>
</dbReference>
<dbReference type="GO" id="GO:0016491">
    <property type="term" value="F:oxidoreductase activity"/>
    <property type="evidence" value="ECO:0007669"/>
    <property type="project" value="UniProtKB-KW"/>
</dbReference>
<proteinExistence type="predicted"/>
<dbReference type="Proteomes" id="UP000180166">
    <property type="component" value="Chromosome"/>
</dbReference>
<name>A0ABC8AP93_9NOCA</name>
<dbReference type="SUPFAM" id="SSF51905">
    <property type="entry name" value="FAD/NAD(P)-binding domain"/>
    <property type="match status" value="1"/>
</dbReference>
<dbReference type="Gene3D" id="3.50.50.60">
    <property type="entry name" value="FAD/NAD(P)-binding domain"/>
    <property type="match status" value="2"/>
</dbReference>
<protein>
    <recommendedName>
        <fullName evidence="3">Pyridine nucleotide-disulfide oxidoreductase domain-containing protein 2</fullName>
    </recommendedName>
</protein>
<gene>
    <name evidence="5" type="ORF">NS506_02062</name>
</gene>
<dbReference type="InterPro" id="IPR036188">
    <property type="entry name" value="FAD/NAD-bd_sf"/>
</dbReference>
<evidence type="ECO:0000256" key="1">
    <source>
        <dbReference type="ARBA" id="ARBA00037217"/>
    </source>
</evidence>
<dbReference type="Pfam" id="PF01593">
    <property type="entry name" value="Amino_oxidase"/>
    <property type="match status" value="1"/>
</dbReference>
<sequence length="493" mass="52778">MADAVVVGSGPNGLAAAVILARAGLEVEVYEAGDTVGGGCRTGAVTLPGFHHDLCAGAHPMAVASPFFRAFDLKAHGVELLTPQVSYAHPLDGGRAGLAWLDLEHTADGLGRDGKSWRRLFGPLVRKWEDLVGLIMSDLRHPPIDPEMLLRLDPGIELRLLRRMLEQSTALWNTRFREDVAPALLTGVAAHAIRPPRSIAGAGVSLLLGTLAHVGGWPVPRGGSQAIVDALAEDLKTHGGRIFTDHRIDSLDDFADVRAVLLDTAPAELQRIATLPARYNFALNRFRYGGAACKVDFALAGPVPWRAHGCERAGTLHLIGSRAEAVAAENAVAAGRLADRPYVLAIQPGVVDATRAPEGTHTFYTYAHVPNGSTEDMTEAITAQVERFAPGFRDLILATHVRTAATMPAHNPNYIGGDISAGAMTLRQTIFRPAPRWNPYSTPLPGVYLCSAATPPGPGVHGMNGYHAARHALRKEFGVMTDPLELLTDHWRI</sequence>
<dbReference type="AlphaFoldDB" id="A0ABC8AP93"/>
<organism evidence="5 6">
    <name type="scientific">Nocardia seriolae</name>
    <dbReference type="NCBI Taxonomy" id="37332"/>
    <lineage>
        <taxon>Bacteria</taxon>
        <taxon>Bacillati</taxon>
        <taxon>Actinomycetota</taxon>
        <taxon>Actinomycetes</taxon>
        <taxon>Mycobacteriales</taxon>
        <taxon>Nocardiaceae</taxon>
        <taxon>Nocardia</taxon>
    </lineage>
</organism>
<dbReference type="InterPro" id="IPR002937">
    <property type="entry name" value="Amino_oxidase"/>
</dbReference>
<evidence type="ECO:0000313" key="5">
    <source>
        <dbReference type="EMBL" id="APA96129.1"/>
    </source>
</evidence>
<evidence type="ECO:0000259" key="4">
    <source>
        <dbReference type="Pfam" id="PF01593"/>
    </source>
</evidence>
<dbReference type="RefSeq" id="WP_033089233.1">
    <property type="nucleotide sequence ID" value="NZ_AP017900.1"/>
</dbReference>
<keyword evidence="5" id="KW-0560">Oxidoreductase</keyword>
<dbReference type="PANTHER" id="PTHR10668">
    <property type="entry name" value="PHYTOENE DEHYDROGENASE"/>
    <property type="match status" value="1"/>
</dbReference>
<feature type="domain" description="Amine oxidase" evidence="4">
    <location>
        <begin position="13"/>
        <end position="262"/>
    </location>
</feature>
<reference evidence="5 6" key="1">
    <citation type="submission" date="2016-10" db="EMBL/GenBank/DDBJ databases">
        <title>Genome sequence of Nocardia seriolae strain EM150506, isolated from Anguila japonica.</title>
        <authorList>
            <person name="Han H.-J."/>
        </authorList>
    </citation>
    <scope>NUCLEOTIDE SEQUENCE [LARGE SCALE GENOMIC DNA]</scope>
    <source>
        <strain evidence="5 6">EM150506</strain>
    </source>
</reference>
<dbReference type="GeneID" id="93370155"/>
<dbReference type="PANTHER" id="PTHR10668:SF105">
    <property type="entry name" value="DEHYDROGENASE-RELATED"/>
    <property type="match status" value="1"/>
</dbReference>
<evidence type="ECO:0000256" key="3">
    <source>
        <dbReference type="ARBA" id="ARBA00040298"/>
    </source>
</evidence>